<feature type="compositionally biased region" description="Low complexity" evidence="1">
    <location>
        <begin position="150"/>
        <end position="162"/>
    </location>
</feature>
<protein>
    <submittedName>
        <fullName evidence="2">Uncharacterized protein</fullName>
    </submittedName>
</protein>
<evidence type="ECO:0000313" key="3">
    <source>
        <dbReference type="Proteomes" id="UP000053319"/>
    </source>
</evidence>
<reference evidence="2 3" key="1">
    <citation type="journal article" date="2012" name="Science">
        <title>The Paleozoic origin of enzymatic lignin decomposition reconstructed from 31 fungal genomes.</title>
        <authorList>
            <person name="Floudas D."/>
            <person name="Binder M."/>
            <person name="Riley R."/>
            <person name="Barry K."/>
            <person name="Blanchette R.A."/>
            <person name="Henrissat B."/>
            <person name="Martinez A.T."/>
            <person name="Otillar R."/>
            <person name="Spatafora J.W."/>
            <person name="Yadav J.S."/>
            <person name="Aerts A."/>
            <person name="Benoit I."/>
            <person name="Boyd A."/>
            <person name="Carlson A."/>
            <person name="Copeland A."/>
            <person name="Coutinho P.M."/>
            <person name="de Vries R.P."/>
            <person name="Ferreira P."/>
            <person name="Findley K."/>
            <person name="Foster B."/>
            <person name="Gaskell J."/>
            <person name="Glotzer D."/>
            <person name="Gorecki P."/>
            <person name="Heitman J."/>
            <person name="Hesse C."/>
            <person name="Hori C."/>
            <person name="Igarashi K."/>
            <person name="Jurgens J.A."/>
            <person name="Kallen N."/>
            <person name="Kersten P."/>
            <person name="Kohler A."/>
            <person name="Kuees U."/>
            <person name="Kumar T.K.A."/>
            <person name="Kuo A."/>
            <person name="LaButti K."/>
            <person name="Larrondo L.F."/>
            <person name="Lindquist E."/>
            <person name="Ling A."/>
            <person name="Lombard V."/>
            <person name="Lucas S."/>
            <person name="Lundell T."/>
            <person name="Martin R."/>
            <person name="McLaughlin D.J."/>
            <person name="Morgenstern I."/>
            <person name="Morin E."/>
            <person name="Murat C."/>
            <person name="Nagy L.G."/>
            <person name="Nolan M."/>
            <person name="Ohm R.A."/>
            <person name="Patyshakuliyeva A."/>
            <person name="Rokas A."/>
            <person name="Ruiz-Duenas F.J."/>
            <person name="Sabat G."/>
            <person name="Salamov A."/>
            <person name="Samejima M."/>
            <person name="Schmutz J."/>
            <person name="Slot J.C."/>
            <person name="St John F."/>
            <person name="Stenlid J."/>
            <person name="Sun H."/>
            <person name="Sun S."/>
            <person name="Syed K."/>
            <person name="Tsang A."/>
            <person name="Wiebenga A."/>
            <person name="Young D."/>
            <person name="Pisabarro A."/>
            <person name="Eastwood D.C."/>
            <person name="Martin F."/>
            <person name="Cullen D."/>
            <person name="Grigoriev I.V."/>
            <person name="Hibbett D.S."/>
        </authorList>
    </citation>
    <scope>NUCLEOTIDE SEQUENCE [LARGE SCALE GENOMIC DNA]</scope>
    <source>
        <strain evidence="2 3">LYAD-421 SS1</strain>
    </source>
</reference>
<dbReference type="EMBL" id="JH719413">
    <property type="protein sequence ID" value="EJF60805.1"/>
    <property type="molecule type" value="Genomic_DNA"/>
</dbReference>
<dbReference type="OrthoDB" id="2751048at2759"/>
<sequence>MVTTSRSIEQISVLLPINTTRDGEQVIQASFKIPSNLPPLEFLRQVQRLMGVDPDKPVRIGYRVVPSNKSEPFVRFETEEDVANAMMSTLTRMKRAVSRTVQLELSNLDYKPGTAASSTSANGTKKNEPPKSQSAFQDELRICREKLHYASPSASSESSSSSNEDESDAEGESLSISEVLAALDMKQPASHYPKYQDALTAQGVVYARSALDFSVKWYVQEIKMPEGLVRPFLRQVQTMLRKRHRQSRENTDRHKRVRIGNENIDPVLLA</sequence>
<organism evidence="2 3">
    <name type="scientific">Dichomitus squalens (strain LYAD-421)</name>
    <name type="common">Western red white-rot fungus</name>
    <dbReference type="NCBI Taxonomy" id="732165"/>
    <lineage>
        <taxon>Eukaryota</taxon>
        <taxon>Fungi</taxon>
        <taxon>Dikarya</taxon>
        <taxon>Basidiomycota</taxon>
        <taxon>Agaricomycotina</taxon>
        <taxon>Agaricomycetes</taxon>
        <taxon>Polyporales</taxon>
        <taxon>Polyporaceae</taxon>
        <taxon>Dichomitus</taxon>
    </lineage>
</organism>
<accession>R7SYJ6</accession>
<feature type="region of interest" description="Disordered" evidence="1">
    <location>
        <begin position="111"/>
        <end position="134"/>
    </location>
</feature>
<feature type="compositionally biased region" description="Polar residues" evidence="1">
    <location>
        <begin position="115"/>
        <end position="134"/>
    </location>
</feature>
<dbReference type="Proteomes" id="UP000053319">
    <property type="component" value="Unassembled WGS sequence"/>
</dbReference>
<evidence type="ECO:0000313" key="2">
    <source>
        <dbReference type="EMBL" id="EJF60805.1"/>
    </source>
</evidence>
<name>R7SYJ6_DICSQ</name>
<gene>
    <name evidence="2" type="ORF">DICSQDRAFT_170666</name>
</gene>
<evidence type="ECO:0000256" key="1">
    <source>
        <dbReference type="SAM" id="MobiDB-lite"/>
    </source>
</evidence>
<proteinExistence type="predicted"/>
<dbReference type="GeneID" id="18839186"/>
<dbReference type="RefSeq" id="XP_007366340.1">
    <property type="nucleotide sequence ID" value="XM_007366278.1"/>
</dbReference>
<feature type="region of interest" description="Disordered" evidence="1">
    <location>
        <begin position="150"/>
        <end position="173"/>
    </location>
</feature>
<dbReference type="HOGENOM" id="CLU_1030678_0_0_1"/>
<dbReference type="AlphaFoldDB" id="R7SYJ6"/>
<dbReference type="KEGG" id="dsq:DICSQDRAFT_170666"/>